<feature type="transmembrane region" description="Helical" evidence="7">
    <location>
        <begin position="316"/>
        <end position="335"/>
    </location>
</feature>
<dbReference type="InterPro" id="IPR000731">
    <property type="entry name" value="SSD"/>
</dbReference>
<dbReference type="EMBL" id="JBIAPI010000012">
    <property type="protein sequence ID" value="MFF3227880.1"/>
    <property type="molecule type" value="Genomic_DNA"/>
</dbReference>
<comment type="caution">
    <text evidence="9">The sequence shown here is derived from an EMBL/GenBank/DDBJ whole genome shotgun (WGS) entry which is preliminary data.</text>
</comment>
<dbReference type="RefSeq" id="WP_387724246.1">
    <property type="nucleotide sequence ID" value="NZ_JBIAPI010000012.1"/>
</dbReference>
<evidence type="ECO:0000256" key="4">
    <source>
        <dbReference type="ARBA" id="ARBA00022989"/>
    </source>
</evidence>
<evidence type="ECO:0000256" key="2">
    <source>
        <dbReference type="ARBA" id="ARBA00022475"/>
    </source>
</evidence>
<dbReference type="PANTHER" id="PTHR33406:SF13">
    <property type="entry name" value="MEMBRANE PROTEIN YDFJ"/>
    <property type="match status" value="1"/>
</dbReference>
<feature type="transmembrane region" description="Helical" evidence="7">
    <location>
        <begin position="217"/>
        <end position="235"/>
    </location>
</feature>
<evidence type="ECO:0000256" key="1">
    <source>
        <dbReference type="ARBA" id="ARBA00004651"/>
    </source>
</evidence>
<dbReference type="PANTHER" id="PTHR33406">
    <property type="entry name" value="MEMBRANE PROTEIN MJ1562-RELATED"/>
    <property type="match status" value="1"/>
</dbReference>
<feature type="transmembrane region" description="Helical" evidence="7">
    <location>
        <begin position="669"/>
        <end position="688"/>
    </location>
</feature>
<feature type="domain" description="SSD" evidence="8">
    <location>
        <begin position="237"/>
        <end position="366"/>
    </location>
</feature>
<feature type="region of interest" description="Disordered" evidence="6">
    <location>
        <begin position="738"/>
        <end position="763"/>
    </location>
</feature>
<keyword evidence="5 7" id="KW-0472">Membrane</keyword>
<feature type="transmembrane region" description="Helical" evidence="7">
    <location>
        <begin position="268"/>
        <end position="286"/>
    </location>
</feature>
<sequence>MQSDGTPWRRRSRPRGDAFARLALTMARHRRRVLACWLVAAAAGLIGLPHLLDTLAAPSVAVAGSESEQASEILGNSLPTLGDEQVIAVFHSPAHRTTDPEFRSALAAGRRALARERSVSGVVQLPMAGDPAPATVLPEAMEPLRALTRDDHIAYVLVGVTGDERQRQRQAPVLQTVVDEATRAASAGTVQGYLVGVSAFSNAVQQAQIRDATRIELVAVPVAMLVLLIGLWAPVAALVPMLVAGASIATTLGLFALLADTLSVDGTVLIAVDAVGLGIGIDYAMFVMNRYRENLAGGATPEQALSRAAATTGRTVVYSGLLLLLAVTTLFVVRWDVFTQLTIGTIAVIAVTSTASVTLLPALLAAATEWLEWRPRWMARWTPFTARDRGGLVRWTDHVTRHPLPYAIGITAGLLLLAAPVQTLRLGVDLEQQALAGTPFLTGRTISDTDIPGLSGMVTIVLPRGPVDGAPAPGPVLAALRADPEVAAAAVLDNRADLTAFVVVPEHPLDSPLTARLVERIRVEILPTTTPPGTTALVGGSSALVADVLAEIAHKQWWVIGMALAVMFVVLTITLRSVLLPVKAMVMTLLATGAAFGLIALLFQGGAGGGAAGSGLIWPQVPLVLCAILFGLTTDYELFLVRRIQEEYLVTGDNRRSIAVGLQSTARPISLAAVIIAVAFGSLVLSSFGSVRAAGFAGAFALIIDATLIRLILVPALMQLFGRWNWWFPTWPRSAPIRRRRRPPSKGGDAVRHNDDSELTEVR</sequence>
<feature type="transmembrane region" description="Helical" evidence="7">
    <location>
        <begin position="557"/>
        <end position="579"/>
    </location>
</feature>
<evidence type="ECO:0000313" key="9">
    <source>
        <dbReference type="EMBL" id="MFF3227880.1"/>
    </source>
</evidence>
<feature type="transmembrane region" description="Helical" evidence="7">
    <location>
        <begin position="341"/>
        <end position="366"/>
    </location>
</feature>
<keyword evidence="10" id="KW-1185">Reference proteome</keyword>
<evidence type="ECO:0000256" key="6">
    <source>
        <dbReference type="SAM" id="MobiDB-lite"/>
    </source>
</evidence>
<dbReference type="SUPFAM" id="SSF82866">
    <property type="entry name" value="Multidrug efflux transporter AcrB transmembrane domain"/>
    <property type="match status" value="2"/>
</dbReference>
<feature type="transmembrane region" description="Helical" evidence="7">
    <location>
        <begin position="616"/>
        <end position="633"/>
    </location>
</feature>
<keyword evidence="2" id="KW-1003">Cell membrane</keyword>
<dbReference type="Pfam" id="PF03176">
    <property type="entry name" value="MMPL"/>
    <property type="match status" value="2"/>
</dbReference>
<dbReference type="PROSITE" id="PS50156">
    <property type="entry name" value="SSD"/>
    <property type="match status" value="1"/>
</dbReference>
<comment type="subcellular location">
    <subcellularLocation>
        <location evidence="1">Cell membrane</location>
        <topology evidence="1">Multi-pass membrane protein</topology>
    </subcellularLocation>
</comment>
<evidence type="ECO:0000256" key="5">
    <source>
        <dbReference type="ARBA" id="ARBA00023136"/>
    </source>
</evidence>
<feature type="compositionally biased region" description="Basic and acidic residues" evidence="6">
    <location>
        <begin position="749"/>
        <end position="763"/>
    </location>
</feature>
<evidence type="ECO:0000313" key="10">
    <source>
        <dbReference type="Proteomes" id="UP001601948"/>
    </source>
</evidence>
<dbReference type="Proteomes" id="UP001601948">
    <property type="component" value="Unassembled WGS sequence"/>
</dbReference>
<evidence type="ECO:0000256" key="7">
    <source>
        <dbReference type="SAM" id="Phobius"/>
    </source>
</evidence>
<reference evidence="9 10" key="1">
    <citation type="submission" date="2024-10" db="EMBL/GenBank/DDBJ databases">
        <title>The Natural Products Discovery Center: Release of the First 8490 Sequenced Strains for Exploring Actinobacteria Biosynthetic Diversity.</title>
        <authorList>
            <person name="Kalkreuter E."/>
            <person name="Kautsar S.A."/>
            <person name="Yang D."/>
            <person name="Bader C.D."/>
            <person name="Teijaro C.N."/>
            <person name="Fluegel L."/>
            <person name="Davis C.M."/>
            <person name="Simpson J.R."/>
            <person name="Lauterbach L."/>
            <person name="Steele A.D."/>
            <person name="Gui C."/>
            <person name="Meng S."/>
            <person name="Li G."/>
            <person name="Viehrig K."/>
            <person name="Ye F."/>
            <person name="Su P."/>
            <person name="Kiefer A.F."/>
            <person name="Nichols A."/>
            <person name="Cepeda A.J."/>
            <person name="Yan W."/>
            <person name="Fan B."/>
            <person name="Jiang Y."/>
            <person name="Adhikari A."/>
            <person name="Zheng C.-J."/>
            <person name="Schuster L."/>
            <person name="Cowan T.M."/>
            <person name="Smanski M.J."/>
            <person name="Chevrette M.G."/>
            <person name="De Carvalho L.P.S."/>
            <person name="Shen B."/>
        </authorList>
    </citation>
    <scope>NUCLEOTIDE SEQUENCE [LARGE SCALE GENOMIC DNA]</scope>
    <source>
        <strain evidence="9 10">NPDC003040</strain>
    </source>
</reference>
<evidence type="ECO:0000259" key="8">
    <source>
        <dbReference type="PROSITE" id="PS50156"/>
    </source>
</evidence>
<dbReference type="Gene3D" id="1.20.1640.10">
    <property type="entry name" value="Multidrug efflux transporter AcrB transmembrane domain"/>
    <property type="match status" value="2"/>
</dbReference>
<organism evidence="9 10">
    <name type="scientific">Nocardia suismassiliense</name>
    <dbReference type="NCBI Taxonomy" id="2077092"/>
    <lineage>
        <taxon>Bacteria</taxon>
        <taxon>Bacillati</taxon>
        <taxon>Actinomycetota</taxon>
        <taxon>Actinomycetes</taxon>
        <taxon>Mycobacteriales</taxon>
        <taxon>Nocardiaceae</taxon>
        <taxon>Nocardia</taxon>
    </lineage>
</organism>
<feature type="transmembrane region" description="Helical" evidence="7">
    <location>
        <begin position="694"/>
        <end position="713"/>
    </location>
</feature>
<feature type="transmembrane region" description="Helical" evidence="7">
    <location>
        <begin position="586"/>
        <end position="604"/>
    </location>
</feature>
<gene>
    <name evidence="9" type="ORF">ACFYV7_34145</name>
</gene>
<evidence type="ECO:0000256" key="3">
    <source>
        <dbReference type="ARBA" id="ARBA00022692"/>
    </source>
</evidence>
<feature type="transmembrane region" description="Helical" evidence="7">
    <location>
        <begin position="242"/>
        <end position="262"/>
    </location>
</feature>
<dbReference type="InterPro" id="IPR004869">
    <property type="entry name" value="MMPL_dom"/>
</dbReference>
<name>A0ABW6R2X7_9NOCA</name>
<keyword evidence="4 7" id="KW-1133">Transmembrane helix</keyword>
<dbReference type="InterPro" id="IPR050545">
    <property type="entry name" value="Mycobact_MmpL"/>
</dbReference>
<keyword evidence="3 7" id="KW-0812">Transmembrane</keyword>
<accession>A0ABW6R2X7</accession>
<proteinExistence type="predicted"/>
<protein>
    <submittedName>
        <fullName evidence="9">MMPL family transporter</fullName>
    </submittedName>
</protein>